<dbReference type="GO" id="GO:0008270">
    <property type="term" value="F:zinc ion binding"/>
    <property type="evidence" value="ECO:0007669"/>
    <property type="project" value="InterPro"/>
</dbReference>
<dbReference type="CDD" id="cd08282">
    <property type="entry name" value="PFDH_like"/>
    <property type="match status" value="1"/>
</dbReference>
<evidence type="ECO:0000256" key="4">
    <source>
        <dbReference type="ARBA" id="ARBA00022833"/>
    </source>
</evidence>
<dbReference type="AlphaFoldDB" id="A0AAD6I3G4"/>
<feature type="domain" description="Alcohol dehydrogenase-like N-terminal" evidence="9">
    <location>
        <begin position="36"/>
        <end position="140"/>
    </location>
</feature>
<dbReference type="SUPFAM" id="SSF50129">
    <property type="entry name" value="GroES-like"/>
    <property type="match status" value="1"/>
</dbReference>
<protein>
    <submittedName>
        <fullName evidence="10">Alcohol dehydrogenase</fullName>
    </submittedName>
</protein>
<keyword evidence="5" id="KW-0560">Oxidoreductase</keyword>
<evidence type="ECO:0000259" key="8">
    <source>
        <dbReference type="Pfam" id="PF00107"/>
    </source>
</evidence>
<name>A0AAD6I3G4_PENCN</name>
<dbReference type="Proteomes" id="UP001219568">
    <property type="component" value="Unassembled WGS sequence"/>
</dbReference>
<keyword evidence="11" id="KW-1185">Reference proteome</keyword>
<dbReference type="InterPro" id="IPR013154">
    <property type="entry name" value="ADH-like_N"/>
</dbReference>
<evidence type="ECO:0000256" key="5">
    <source>
        <dbReference type="ARBA" id="ARBA00023002"/>
    </source>
</evidence>
<dbReference type="InterPro" id="IPR011032">
    <property type="entry name" value="GroES-like_sf"/>
</dbReference>
<evidence type="ECO:0000313" key="11">
    <source>
        <dbReference type="Proteomes" id="UP001219568"/>
    </source>
</evidence>
<evidence type="ECO:0000256" key="2">
    <source>
        <dbReference type="ARBA" id="ARBA00008072"/>
    </source>
</evidence>
<dbReference type="InterPro" id="IPR002328">
    <property type="entry name" value="ADH_Zn_CS"/>
</dbReference>
<feature type="domain" description="Alcohol dehydrogenase-like C-terminal" evidence="8">
    <location>
        <begin position="193"/>
        <end position="263"/>
    </location>
</feature>
<dbReference type="InterPro" id="IPR036291">
    <property type="entry name" value="NAD(P)-bd_dom_sf"/>
</dbReference>
<dbReference type="PANTHER" id="PTHR42813:SF3">
    <property type="entry name" value="GLUTATHIONE-INDEPENDENT FORMALDEHYDE DEHYDROGENASE"/>
    <property type="match status" value="1"/>
</dbReference>
<comment type="similarity">
    <text evidence="2 7">Belongs to the zinc-containing alcohol dehydrogenase family.</text>
</comment>
<evidence type="ECO:0000256" key="6">
    <source>
        <dbReference type="ARBA" id="ARBA00023027"/>
    </source>
</evidence>
<dbReference type="PROSITE" id="PS00059">
    <property type="entry name" value="ADH_ZINC"/>
    <property type="match status" value="1"/>
</dbReference>
<evidence type="ECO:0000313" key="10">
    <source>
        <dbReference type="EMBL" id="KAJ6027648.1"/>
    </source>
</evidence>
<reference evidence="10" key="1">
    <citation type="journal article" date="2023" name="IMA Fungus">
        <title>Comparative genomic study of the Penicillium genus elucidates a diverse pangenome and 15 lateral gene transfer events.</title>
        <authorList>
            <person name="Petersen C."/>
            <person name="Sorensen T."/>
            <person name="Nielsen M.R."/>
            <person name="Sondergaard T.E."/>
            <person name="Sorensen J.L."/>
            <person name="Fitzpatrick D.A."/>
            <person name="Frisvad J.C."/>
            <person name="Nielsen K.L."/>
        </authorList>
    </citation>
    <scope>NUCLEOTIDE SEQUENCE</scope>
    <source>
        <strain evidence="10">IBT 15450</strain>
    </source>
</reference>
<accession>A0AAD6I3G4</accession>
<dbReference type="EMBL" id="JAQJZL010000015">
    <property type="protein sequence ID" value="KAJ6027648.1"/>
    <property type="molecule type" value="Genomic_DNA"/>
</dbReference>
<keyword evidence="3 7" id="KW-0479">Metal-binding</keyword>
<proteinExistence type="inferred from homology"/>
<dbReference type="InterPro" id="IPR013149">
    <property type="entry name" value="ADH-like_C"/>
</dbReference>
<comment type="caution">
    <text evidence="10">The sequence shown here is derived from an EMBL/GenBank/DDBJ whole genome shotgun (WGS) entry which is preliminary data.</text>
</comment>
<dbReference type="Gene3D" id="3.40.50.720">
    <property type="entry name" value="NAD(P)-binding Rossmann-like Domain"/>
    <property type="match status" value="1"/>
</dbReference>
<sequence length="385" mass="40911">MSLNTTLAATMRAVAWFGQTNNVSVIDVPVPSIINQTDAIIRITTSAICGSDLHFYHGYTGAANVPWNLGHEAVGYVEEVGSAVSSLEVGEYVIIPDNAHSGHYGQEHPISFGSGSPNYGGLQDADIVHLAEYARVPFADMSLIPIPFNNQTGNATKELDYLMISDVFTTGWQALTYSGFEPGDTVAVFGAGPVGLLAAYSALLRGASRVYSVDQVPDRLALAEAIGAVPIQFNFSDPVQQILAQEPNGVTRALDCVGFESVNATGQRADGLVPRNLLSVVAQQGGISIAGVYTGGQNNTRGAANAATVPAEVPISIFELWSKAVTVGSGIVLPLEHAHSLVDLVANDRASPSFVVSSIIDIEQAPEYYRRYSDHLEHKIVIRFP</sequence>
<organism evidence="10 11">
    <name type="scientific">Penicillium canescens</name>
    <dbReference type="NCBI Taxonomy" id="5083"/>
    <lineage>
        <taxon>Eukaryota</taxon>
        <taxon>Fungi</taxon>
        <taxon>Dikarya</taxon>
        <taxon>Ascomycota</taxon>
        <taxon>Pezizomycotina</taxon>
        <taxon>Eurotiomycetes</taxon>
        <taxon>Eurotiomycetidae</taxon>
        <taxon>Eurotiales</taxon>
        <taxon>Aspergillaceae</taxon>
        <taxon>Penicillium</taxon>
    </lineage>
</organism>
<evidence type="ECO:0000256" key="3">
    <source>
        <dbReference type="ARBA" id="ARBA00022723"/>
    </source>
</evidence>
<evidence type="ECO:0000256" key="7">
    <source>
        <dbReference type="RuleBase" id="RU361277"/>
    </source>
</evidence>
<reference evidence="10" key="2">
    <citation type="submission" date="2023-01" db="EMBL/GenBank/DDBJ databases">
        <authorList>
            <person name="Petersen C."/>
        </authorList>
    </citation>
    <scope>NUCLEOTIDE SEQUENCE</scope>
    <source>
        <strain evidence="10">IBT 15450</strain>
    </source>
</reference>
<evidence type="ECO:0000256" key="1">
    <source>
        <dbReference type="ARBA" id="ARBA00001947"/>
    </source>
</evidence>
<dbReference type="GO" id="GO:0016491">
    <property type="term" value="F:oxidoreductase activity"/>
    <property type="evidence" value="ECO:0007669"/>
    <property type="project" value="UniProtKB-KW"/>
</dbReference>
<dbReference type="SUPFAM" id="SSF51735">
    <property type="entry name" value="NAD(P)-binding Rossmann-fold domains"/>
    <property type="match status" value="1"/>
</dbReference>
<comment type="cofactor">
    <cofactor evidence="1 7">
        <name>Zn(2+)</name>
        <dbReference type="ChEBI" id="CHEBI:29105"/>
    </cofactor>
</comment>
<dbReference type="Gene3D" id="3.90.180.10">
    <property type="entry name" value="Medium-chain alcohol dehydrogenases, catalytic domain"/>
    <property type="match status" value="1"/>
</dbReference>
<evidence type="ECO:0000259" key="9">
    <source>
        <dbReference type="Pfam" id="PF08240"/>
    </source>
</evidence>
<keyword evidence="4 7" id="KW-0862">Zinc</keyword>
<dbReference type="Pfam" id="PF00107">
    <property type="entry name" value="ADH_zinc_N"/>
    <property type="match status" value="1"/>
</dbReference>
<dbReference type="PANTHER" id="PTHR42813">
    <property type="entry name" value="ZINC-TYPE ALCOHOL DEHYDROGENASE-LIKE"/>
    <property type="match status" value="1"/>
</dbReference>
<gene>
    <name evidence="10" type="ORF">N7460_012465</name>
</gene>
<keyword evidence="6" id="KW-0520">NAD</keyword>
<dbReference type="Pfam" id="PF08240">
    <property type="entry name" value="ADH_N"/>
    <property type="match status" value="1"/>
</dbReference>